<dbReference type="Gene3D" id="1.10.287.130">
    <property type="match status" value="1"/>
</dbReference>
<dbReference type="SMART" id="SM00304">
    <property type="entry name" value="HAMP"/>
    <property type="match status" value="1"/>
</dbReference>
<feature type="transmembrane region" description="Helical" evidence="10">
    <location>
        <begin position="6"/>
        <end position="30"/>
    </location>
</feature>
<dbReference type="EMBL" id="ARXU01000004">
    <property type="protein sequence ID" value="KGD61666.1"/>
    <property type="molecule type" value="Genomic_DNA"/>
</dbReference>
<comment type="subcellular location">
    <subcellularLocation>
        <location evidence="2">Membrane</location>
    </subcellularLocation>
</comment>
<dbReference type="Pfam" id="PF00512">
    <property type="entry name" value="HisKA"/>
    <property type="match status" value="1"/>
</dbReference>
<dbReference type="PRINTS" id="PR00344">
    <property type="entry name" value="BCTRLSENSOR"/>
</dbReference>
<comment type="caution">
    <text evidence="13">The sequence shown here is derived from an EMBL/GenBank/DDBJ whole genome shotgun (WGS) entry which is preliminary data.</text>
</comment>
<dbReference type="CDD" id="cd00075">
    <property type="entry name" value="HATPase"/>
    <property type="match status" value="1"/>
</dbReference>
<dbReference type="InterPro" id="IPR036097">
    <property type="entry name" value="HisK_dim/P_sf"/>
</dbReference>
<evidence type="ECO:0000259" key="12">
    <source>
        <dbReference type="PROSITE" id="PS50885"/>
    </source>
</evidence>
<accession>A0ABR4WDV0</accession>
<dbReference type="PANTHER" id="PTHR42878">
    <property type="entry name" value="TWO-COMPONENT HISTIDINE KINASE"/>
    <property type="match status" value="1"/>
</dbReference>
<evidence type="ECO:0000256" key="7">
    <source>
        <dbReference type="ARBA" id="ARBA00022777"/>
    </source>
</evidence>
<name>A0ABR4WDV0_9GAMM</name>
<keyword evidence="10" id="KW-0472">Membrane</keyword>
<keyword evidence="5" id="KW-0808">Transferase</keyword>
<evidence type="ECO:0000256" key="10">
    <source>
        <dbReference type="SAM" id="Phobius"/>
    </source>
</evidence>
<sequence length="518" mass="57719">MYKRKIVAFSFLSIVLVVLAVITIVWSSFVTAKQIQQINMANSLLSEHLKLSSTSYRLFKQLTDEILFGDQANQAKVRNKRALVSESLGKIKVLERQQRETAGEEYTQGTIEDTDDLEKIIDSIIYSLEGISKLPLSEIENEMKFILEEKIDVEFRDSINSAVVRQTNVVKAFNARIDAMNVTIFWVSIGLGFLAVVLMGVGVWVLVNSVTRPLSAISDAADAIGKGDFSYRVPRGFDKEFDQIAVLFNVMTEKLQIQHLSEDQARLELEYKVSQRTTELMAVNAELAKSDSVRRSFLADISHELRTPLTIIRGEAQVALRHADRDLRDYQDALTCIHEQAISLSHLVDDLLFVARTDSGTMRIDKRNVDLTALADEVIRDMRSLADKNDVSLEASYPVPVFAVIDPDRIKQLFIILVENALSYSGGGSSVKVSVLKQQGKAVVRVTDDGVGIDPRDIPFVFERFYRGGRSSSRSKGVGLGLAVAKSIIDAHEGKINLESDLGKGTFIEIELPCEENV</sequence>
<evidence type="ECO:0000256" key="3">
    <source>
        <dbReference type="ARBA" id="ARBA00012438"/>
    </source>
</evidence>
<dbReference type="SUPFAM" id="SSF55874">
    <property type="entry name" value="ATPase domain of HSP90 chaperone/DNA topoisomerase II/histidine kinase"/>
    <property type="match status" value="1"/>
</dbReference>
<organism evidence="13 14">
    <name type="scientific">Alcanivorax jadensis T9</name>
    <dbReference type="NCBI Taxonomy" id="1177181"/>
    <lineage>
        <taxon>Bacteria</taxon>
        <taxon>Pseudomonadati</taxon>
        <taxon>Pseudomonadota</taxon>
        <taxon>Gammaproteobacteria</taxon>
        <taxon>Oceanospirillales</taxon>
        <taxon>Alcanivoracaceae</taxon>
        <taxon>Alcanivorax</taxon>
    </lineage>
</organism>
<feature type="transmembrane region" description="Helical" evidence="10">
    <location>
        <begin position="184"/>
        <end position="207"/>
    </location>
</feature>
<dbReference type="InterPro" id="IPR003661">
    <property type="entry name" value="HisK_dim/P_dom"/>
</dbReference>
<dbReference type="Gene3D" id="6.10.340.10">
    <property type="match status" value="1"/>
</dbReference>
<dbReference type="InterPro" id="IPR050351">
    <property type="entry name" value="BphY/WalK/GraS-like"/>
</dbReference>
<proteinExistence type="predicted"/>
<dbReference type="GO" id="GO:0016301">
    <property type="term" value="F:kinase activity"/>
    <property type="evidence" value="ECO:0007669"/>
    <property type="project" value="UniProtKB-KW"/>
</dbReference>
<dbReference type="RefSeq" id="WP_035246830.1">
    <property type="nucleotide sequence ID" value="NZ_ARXU01000004.1"/>
</dbReference>
<dbReference type="InterPro" id="IPR003594">
    <property type="entry name" value="HATPase_dom"/>
</dbReference>
<evidence type="ECO:0000313" key="13">
    <source>
        <dbReference type="EMBL" id="KGD61666.1"/>
    </source>
</evidence>
<dbReference type="CDD" id="cd06225">
    <property type="entry name" value="HAMP"/>
    <property type="match status" value="1"/>
</dbReference>
<evidence type="ECO:0000256" key="9">
    <source>
        <dbReference type="ARBA" id="ARBA00023012"/>
    </source>
</evidence>
<evidence type="ECO:0000256" key="4">
    <source>
        <dbReference type="ARBA" id="ARBA00022553"/>
    </source>
</evidence>
<dbReference type="PANTHER" id="PTHR42878:SF7">
    <property type="entry name" value="SENSOR HISTIDINE KINASE GLRK"/>
    <property type="match status" value="1"/>
</dbReference>
<dbReference type="SMART" id="SM00388">
    <property type="entry name" value="HisKA"/>
    <property type="match status" value="1"/>
</dbReference>
<gene>
    <name evidence="13" type="ORF">T9A_01615</name>
</gene>
<dbReference type="InterPro" id="IPR003660">
    <property type="entry name" value="HAMP_dom"/>
</dbReference>
<evidence type="ECO:0000259" key="11">
    <source>
        <dbReference type="PROSITE" id="PS50109"/>
    </source>
</evidence>
<evidence type="ECO:0000256" key="6">
    <source>
        <dbReference type="ARBA" id="ARBA00022741"/>
    </source>
</evidence>
<evidence type="ECO:0000313" key="14">
    <source>
        <dbReference type="Proteomes" id="UP000029443"/>
    </source>
</evidence>
<keyword evidence="9" id="KW-0902">Two-component regulatory system</keyword>
<dbReference type="SMART" id="SM00387">
    <property type="entry name" value="HATPase_c"/>
    <property type="match status" value="1"/>
</dbReference>
<dbReference type="InterPro" id="IPR004358">
    <property type="entry name" value="Sig_transdc_His_kin-like_C"/>
</dbReference>
<keyword evidence="10" id="KW-1133">Transmembrane helix</keyword>
<dbReference type="EC" id="2.7.13.3" evidence="3"/>
<evidence type="ECO:0000256" key="2">
    <source>
        <dbReference type="ARBA" id="ARBA00004370"/>
    </source>
</evidence>
<dbReference type="Pfam" id="PF02518">
    <property type="entry name" value="HATPase_c"/>
    <property type="match status" value="1"/>
</dbReference>
<keyword evidence="4" id="KW-0597">Phosphoprotein</keyword>
<evidence type="ECO:0000256" key="8">
    <source>
        <dbReference type="ARBA" id="ARBA00022840"/>
    </source>
</evidence>
<dbReference type="Pfam" id="PF00672">
    <property type="entry name" value="HAMP"/>
    <property type="match status" value="1"/>
</dbReference>
<dbReference type="InterPro" id="IPR036890">
    <property type="entry name" value="HATPase_C_sf"/>
</dbReference>
<feature type="domain" description="HAMP" evidence="12">
    <location>
        <begin position="208"/>
        <end position="260"/>
    </location>
</feature>
<dbReference type="Gene3D" id="3.30.565.10">
    <property type="entry name" value="Histidine kinase-like ATPase, C-terminal domain"/>
    <property type="match status" value="1"/>
</dbReference>
<feature type="domain" description="Histidine kinase" evidence="11">
    <location>
        <begin position="300"/>
        <end position="516"/>
    </location>
</feature>
<keyword evidence="7 13" id="KW-0418">Kinase</keyword>
<evidence type="ECO:0000256" key="1">
    <source>
        <dbReference type="ARBA" id="ARBA00000085"/>
    </source>
</evidence>
<dbReference type="InterPro" id="IPR005467">
    <property type="entry name" value="His_kinase_dom"/>
</dbReference>
<evidence type="ECO:0000256" key="5">
    <source>
        <dbReference type="ARBA" id="ARBA00022679"/>
    </source>
</evidence>
<protein>
    <recommendedName>
        <fullName evidence="3">histidine kinase</fullName>
        <ecNumber evidence="3">2.7.13.3</ecNumber>
    </recommendedName>
</protein>
<reference evidence="13 14" key="1">
    <citation type="submission" date="2012-09" db="EMBL/GenBank/DDBJ databases">
        <title>Genome Sequence of alkane-degrading Bacterium Alcanivorax jadensis T9.</title>
        <authorList>
            <person name="Lai Q."/>
            <person name="Shao Z."/>
        </authorList>
    </citation>
    <scope>NUCLEOTIDE SEQUENCE [LARGE SCALE GENOMIC DNA]</scope>
    <source>
        <strain evidence="13 14">T9</strain>
    </source>
</reference>
<dbReference type="PROSITE" id="PS50109">
    <property type="entry name" value="HIS_KIN"/>
    <property type="match status" value="1"/>
</dbReference>
<keyword evidence="14" id="KW-1185">Reference proteome</keyword>
<dbReference type="CDD" id="cd00082">
    <property type="entry name" value="HisKA"/>
    <property type="match status" value="1"/>
</dbReference>
<dbReference type="PROSITE" id="PS50885">
    <property type="entry name" value="HAMP"/>
    <property type="match status" value="1"/>
</dbReference>
<keyword evidence="8" id="KW-0067">ATP-binding</keyword>
<dbReference type="Proteomes" id="UP000029443">
    <property type="component" value="Unassembled WGS sequence"/>
</dbReference>
<dbReference type="SUPFAM" id="SSF158472">
    <property type="entry name" value="HAMP domain-like"/>
    <property type="match status" value="1"/>
</dbReference>
<keyword evidence="6" id="KW-0547">Nucleotide-binding</keyword>
<comment type="catalytic activity">
    <reaction evidence="1">
        <text>ATP + protein L-histidine = ADP + protein N-phospho-L-histidine.</text>
        <dbReference type="EC" id="2.7.13.3"/>
    </reaction>
</comment>
<dbReference type="SUPFAM" id="SSF47384">
    <property type="entry name" value="Homodimeric domain of signal transducing histidine kinase"/>
    <property type="match status" value="1"/>
</dbReference>
<keyword evidence="10" id="KW-0812">Transmembrane</keyword>